<comment type="caution">
    <text evidence="4">The sequence shown here is derived from an EMBL/GenBank/DDBJ whole genome shotgun (WGS) entry which is preliminary data.</text>
</comment>
<gene>
    <name evidence="4" type="ORF">ACFQ5T_07460</name>
</gene>
<evidence type="ECO:0000313" key="4">
    <source>
        <dbReference type="EMBL" id="MFD1549533.1"/>
    </source>
</evidence>
<protein>
    <submittedName>
        <fullName evidence="4">DUF916 and DUF3324 domain-containing protein</fullName>
    </submittedName>
</protein>
<feature type="domain" description="WxL Interacting Protein host binding" evidence="3">
    <location>
        <begin position="173"/>
        <end position="305"/>
    </location>
</feature>
<dbReference type="RefSeq" id="WP_125701274.1">
    <property type="nucleotide sequence ID" value="NZ_JBHTOM010000009.1"/>
</dbReference>
<keyword evidence="1" id="KW-0472">Membrane</keyword>
<proteinExistence type="predicted"/>
<feature type="transmembrane region" description="Helical" evidence="1">
    <location>
        <begin position="315"/>
        <end position="340"/>
    </location>
</feature>
<keyword evidence="5" id="KW-1185">Reference proteome</keyword>
<dbReference type="InterPro" id="IPR021759">
    <property type="entry name" value="WxLIP_HBD"/>
</dbReference>
<evidence type="ECO:0000256" key="1">
    <source>
        <dbReference type="SAM" id="Phobius"/>
    </source>
</evidence>
<evidence type="ECO:0000259" key="3">
    <source>
        <dbReference type="Pfam" id="PF11797"/>
    </source>
</evidence>
<feature type="domain" description="WxL Interacting Protein peptidoglycan binding" evidence="2">
    <location>
        <begin position="38"/>
        <end position="158"/>
    </location>
</feature>
<evidence type="ECO:0000313" key="5">
    <source>
        <dbReference type="Proteomes" id="UP001597195"/>
    </source>
</evidence>
<dbReference type="Pfam" id="PF11797">
    <property type="entry name" value="WxLIP_HBD"/>
    <property type="match status" value="1"/>
</dbReference>
<organism evidence="4 5">
    <name type="scientific">Levilactobacillus fuyuanensis</name>
    <dbReference type="NCBI Taxonomy" id="2486022"/>
    <lineage>
        <taxon>Bacteria</taxon>
        <taxon>Bacillati</taxon>
        <taxon>Bacillota</taxon>
        <taxon>Bacilli</taxon>
        <taxon>Lactobacillales</taxon>
        <taxon>Lactobacillaceae</taxon>
        <taxon>Levilactobacillus</taxon>
    </lineage>
</organism>
<dbReference type="Proteomes" id="UP001597195">
    <property type="component" value="Unassembled WGS sequence"/>
</dbReference>
<keyword evidence="1" id="KW-1133">Transmembrane helix</keyword>
<dbReference type="InterPro" id="IPR010317">
    <property type="entry name" value="WxLIP_PGBD"/>
</dbReference>
<accession>A0ABW4H479</accession>
<dbReference type="Pfam" id="PF06030">
    <property type="entry name" value="WxLIP_PGBD"/>
    <property type="match status" value="1"/>
</dbReference>
<keyword evidence="1" id="KW-0812">Transmembrane</keyword>
<reference evidence="5" key="1">
    <citation type="journal article" date="2019" name="Int. J. Syst. Evol. Microbiol.">
        <title>The Global Catalogue of Microorganisms (GCM) 10K type strain sequencing project: providing services to taxonomists for standard genome sequencing and annotation.</title>
        <authorList>
            <consortium name="The Broad Institute Genomics Platform"/>
            <consortium name="The Broad Institute Genome Sequencing Center for Infectious Disease"/>
            <person name="Wu L."/>
            <person name="Ma J."/>
        </authorList>
    </citation>
    <scope>NUCLEOTIDE SEQUENCE [LARGE SCALE GENOMIC DNA]</scope>
    <source>
        <strain evidence="5">CCM 8906</strain>
    </source>
</reference>
<evidence type="ECO:0000259" key="2">
    <source>
        <dbReference type="Pfam" id="PF06030"/>
    </source>
</evidence>
<dbReference type="EMBL" id="JBHTOM010000009">
    <property type="protein sequence ID" value="MFD1549533.1"/>
    <property type="molecule type" value="Genomic_DNA"/>
</dbReference>
<sequence>MLGLKRIRLILLAVVGLICGGLFSLGDNVKAASNNVGYSVSAKLPSNQINKQNSFFDLRMNSNQTEKLQVKVYNVTNEDITVKTAIHTAWTSSAGTINYVTSTKTFDPSLRYKMSDITKIQGKSTITVPAKSSKTVTANVKIPKTNFNGVILGGWYFQRTDSKVTGTVKGAGNMKSQYSYVIGMKYTLGKVPNPSMSLGKVGAGLSNYHRGVIADVRNTTAVMIPNLKTTTTITNRDGGKVVQKAKQENVQMAPNTTYAYPMLYGKTALEAGHYHLHMVVKNTDHEWVFDRDFTITKAQANKYNKNSVDNQGPNIWLLVGLGALAMLILVLLILLIIYLIRRKRRKDEEEEEK</sequence>
<name>A0ABW4H479_9LACO</name>